<name>H6LGQ1_ACEWD</name>
<dbReference type="InterPro" id="IPR047928">
    <property type="entry name" value="Perm_prefix_1"/>
</dbReference>
<gene>
    <name evidence="2" type="ordered locus">Awo_c15970</name>
</gene>
<dbReference type="eggNOG" id="ENOG502ZCTQ">
    <property type="taxonomic scope" value="Bacteria"/>
</dbReference>
<dbReference type="RefSeq" id="WP_014355982.1">
    <property type="nucleotide sequence ID" value="NC_016894.1"/>
</dbReference>
<keyword evidence="3" id="KW-1185">Reference proteome</keyword>
<dbReference type="NCBIfam" id="NF038403">
    <property type="entry name" value="perm_prefix_1"/>
    <property type="match status" value="1"/>
</dbReference>
<feature type="transmembrane region" description="Helical" evidence="1">
    <location>
        <begin position="157"/>
        <end position="179"/>
    </location>
</feature>
<accession>H6LGQ1</accession>
<protein>
    <recommendedName>
        <fullName evidence="4">DUF5673 domain-containing protein</fullName>
    </recommendedName>
</protein>
<keyword evidence="1" id="KW-1133">Transmembrane helix</keyword>
<evidence type="ECO:0008006" key="4">
    <source>
        <dbReference type="Google" id="ProtNLM"/>
    </source>
</evidence>
<keyword evidence="1" id="KW-0472">Membrane</keyword>
<keyword evidence="1" id="KW-0812">Transmembrane</keyword>
<feature type="transmembrane region" description="Helical" evidence="1">
    <location>
        <begin position="104"/>
        <end position="126"/>
    </location>
</feature>
<feature type="transmembrane region" description="Helical" evidence="1">
    <location>
        <begin position="185"/>
        <end position="206"/>
    </location>
</feature>
<organism evidence="2 3">
    <name type="scientific">Acetobacterium woodii (strain ATCC 29683 / DSM 1030 / JCM 2381 / KCTC 1655 / WB1)</name>
    <dbReference type="NCBI Taxonomy" id="931626"/>
    <lineage>
        <taxon>Bacteria</taxon>
        <taxon>Bacillati</taxon>
        <taxon>Bacillota</taxon>
        <taxon>Clostridia</taxon>
        <taxon>Eubacteriales</taxon>
        <taxon>Eubacteriaceae</taxon>
        <taxon>Acetobacterium</taxon>
    </lineage>
</organism>
<proteinExistence type="predicted"/>
<feature type="transmembrane region" description="Helical" evidence="1">
    <location>
        <begin position="79"/>
        <end position="98"/>
    </location>
</feature>
<dbReference type="EMBL" id="CP002987">
    <property type="protein sequence ID" value="AFA48379.1"/>
    <property type="molecule type" value="Genomic_DNA"/>
</dbReference>
<evidence type="ECO:0000313" key="3">
    <source>
        <dbReference type="Proteomes" id="UP000007177"/>
    </source>
</evidence>
<dbReference type="OrthoDB" id="9802195at2"/>
<dbReference type="Proteomes" id="UP000007177">
    <property type="component" value="Chromosome"/>
</dbReference>
<reference evidence="3" key="1">
    <citation type="submission" date="2011-07" db="EMBL/GenBank/DDBJ databases">
        <title>Complete genome sequence of Acetobacterium woodii.</title>
        <authorList>
            <person name="Poehlein A."/>
            <person name="Schmidt S."/>
            <person name="Kaster A.-K."/>
            <person name="Goenrich M."/>
            <person name="Vollmers J."/>
            <person name="Thuermer A."/>
            <person name="Gottschalk G."/>
            <person name="Thauer R.K."/>
            <person name="Daniel R."/>
            <person name="Mueller V."/>
        </authorList>
    </citation>
    <scope>NUCLEOTIDE SEQUENCE [LARGE SCALE GENOMIC DNA]</scope>
    <source>
        <strain evidence="3">ATCC 29683 / DSM 1030 / JCM 2381 / KCTC 1655 / WB1</strain>
    </source>
</reference>
<dbReference type="STRING" id="931626.Awo_c15970"/>
<dbReference type="AlphaFoldDB" id="H6LGQ1"/>
<dbReference type="KEGG" id="awo:Awo_c15970"/>
<evidence type="ECO:0000256" key="1">
    <source>
        <dbReference type="SAM" id="Phobius"/>
    </source>
</evidence>
<reference evidence="2 3" key="2">
    <citation type="journal article" date="2012" name="PLoS ONE">
        <title>An ancient pathway combining carbon dioxide fixation with the generation and utilization of a sodium ion gradient for ATP synthesis.</title>
        <authorList>
            <person name="Poehlein A."/>
            <person name="Schmidt S."/>
            <person name="Kaster A.K."/>
            <person name="Goenrich M."/>
            <person name="Vollmers J."/>
            <person name="Thurmer A."/>
            <person name="Bertsch J."/>
            <person name="Schuchmann K."/>
            <person name="Voigt B."/>
            <person name="Hecker M."/>
            <person name="Daniel R."/>
            <person name="Thauer R.K."/>
            <person name="Gottschalk G."/>
            <person name="Muller V."/>
        </authorList>
    </citation>
    <scope>NUCLEOTIDE SEQUENCE [LARGE SCALE GENOMIC DNA]</scope>
    <source>
        <strain evidence="3">ATCC 29683 / DSM 1030 / JCM 2381 / KCTC 1655 / WB1</strain>
    </source>
</reference>
<evidence type="ECO:0000313" key="2">
    <source>
        <dbReference type="EMBL" id="AFA48379.1"/>
    </source>
</evidence>
<dbReference type="HOGENOM" id="CLU_975295_0_0_9"/>
<sequence>MKNSYDTYVETVLQSVLDEKRHQEIKDELMDHLQSREEELSEDELDPSEIEFQVLQDMGSPEELGKNLNRIYGMNQKPLWAIGISSSLLAVFNGYLMIHAGMSNLSQVVMVALGLIVNLMCIYVVVKTKKNLDKVREERIYFSGDIKTYIKKLTDKILIRGFCFLVVLMIVLGLFDYFMDDFENNLLIIGFFYASYLFFSILNSYYPKMIFSETGVYIMHDLPTFKSWEEVEGYEWQQKLSNYQLRLKNKRWFSKIHIGFNSKEKDLVDDFYKKHQKSEHPKTLQ</sequence>